<evidence type="ECO:0000313" key="3">
    <source>
        <dbReference type="EMBL" id="KAK1756463.1"/>
    </source>
</evidence>
<dbReference type="SUPFAM" id="SSF57701">
    <property type="entry name" value="Zn2/Cys6 DNA-binding domain"/>
    <property type="match status" value="1"/>
</dbReference>
<protein>
    <recommendedName>
        <fullName evidence="2">Zn(2)-C6 fungal-type domain-containing protein</fullName>
    </recommendedName>
</protein>
<dbReference type="GO" id="GO:0008270">
    <property type="term" value="F:zinc ion binding"/>
    <property type="evidence" value="ECO:0007669"/>
    <property type="project" value="InterPro"/>
</dbReference>
<keyword evidence="1" id="KW-0539">Nucleus</keyword>
<dbReference type="InterPro" id="IPR036864">
    <property type="entry name" value="Zn2-C6_fun-type_DNA-bd_sf"/>
</dbReference>
<name>A0AAJ0FAM4_9PEZI</name>
<dbReference type="Gene3D" id="4.10.240.10">
    <property type="entry name" value="Zn(2)-C6 fungal-type DNA-binding domain"/>
    <property type="match status" value="1"/>
</dbReference>
<dbReference type="Proteomes" id="UP001239445">
    <property type="component" value="Unassembled WGS sequence"/>
</dbReference>
<keyword evidence="4" id="KW-1185">Reference proteome</keyword>
<feature type="domain" description="Zn(2)-C6 fungal-type" evidence="2">
    <location>
        <begin position="20"/>
        <end position="55"/>
    </location>
</feature>
<sequence>MMQSTTVTTTTSVYTRAQKSCGECRRRKQKCIPPDTPGTQCSNCVKRWPPVQCVFQPVPRGSKYGLRRDQPGIESILVFPTQRRQQSGSGPRAVGGVMSAINCLNSIAIEDTIRNAELMHIFLEYVCPNMVSLDGKDPPLIFRTIMLPWMLQSPLFPSIAILMASAADTLELGGASQAEPFAIKARVLGMINKAIGADHDRTDILRCVIHLVIIEWFWGDEASMWAHLRGLKDLVTARGGIGSLNDPLFLSVLILTDYVIACCFEKSLCIQDGLPPSLAPPAPATHSSALASPLREYDKSFVALRSLLVLDLVTAKLLDDIRFLTVSITSLLAAGETDDADEVSKRKTKIKNTASFIQTRLKIPEEGGSDDRRAEKRSDDELVAETIALAASVYLESITSLQPLTRSKTSIIQERLYASMSAVSPRRWKRIPGIYLWVVLVAVAQVSRSAEEVTHGDEEDRKRKTLRRRLGTAAQAVGQEAFGLAICYLRAFWVVQRFVVGGKLGGLGGE</sequence>
<dbReference type="CDD" id="cd00067">
    <property type="entry name" value="GAL4"/>
    <property type="match status" value="1"/>
</dbReference>
<proteinExistence type="predicted"/>
<dbReference type="Pfam" id="PF11951">
    <property type="entry name" value="Fungal_trans_2"/>
    <property type="match status" value="1"/>
</dbReference>
<dbReference type="InterPro" id="IPR021858">
    <property type="entry name" value="Fun_TF"/>
</dbReference>
<dbReference type="GO" id="GO:0000981">
    <property type="term" value="F:DNA-binding transcription factor activity, RNA polymerase II-specific"/>
    <property type="evidence" value="ECO:0007669"/>
    <property type="project" value="InterPro"/>
</dbReference>
<gene>
    <name evidence="3" type="ORF">QBC47DRAFT_380000</name>
</gene>
<dbReference type="PANTHER" id="PTHR37540">
    <property type="entry name" value="TRANSCRIPTION FACTOR (ACR-2), PUTATIVE-RELATED-RELATED"/>
    <property type="match status" value="1"/>
</dbReference>
<evidence type="ECO:0000256" key="1">
    <source>
        <dbReference type="ARBA" id="ARBA00023242"/>
    </source>
</evidence>
<dbReference type="PANTHER" id="PTHR37540:SF9">
    <property type="entry name" value="ZN(2)-C6 FUNGAL-TYPE DOMAIN-CONTAINING PROTEIN"/>
    <property type="match status" value="1"/>
</dbReference>
<evidence type="ECO:0000259" key="2">
    <source>
        <dbReference type="PROSITE" id="PS50048"/>
    </source>
</evidence>
<dbReference type="InterPro" id="IPR001138">
    <property type="entry name" value="Zn2Cys6_DnaBD"/>
</dbReference>
<comment type="caution">
    <text evidence="3">The sequence shown here is derived from an EMBL/GenBank/DDBJ whole genome shotgun (WGS) entry which is preliminary data.</text>
</comment>
<dbReference type="PROSITE" id="PS50048">
    <property type="entry name" value="ZN2_CY6_FUNGAL_2"/>
    <property type="match status" value="1"/>
</dbReference>
<dbReference type="PROSITE" id="PS00463">
    <property type="entry name" value="ZN2_CY6_FUNGAL_1"/>
    <property type="match status" value="1"/>
</dbReference>
<dbReference type="EMBL" id="MU839832">
    <property type="protein sequence ID" value="KAK1756463.1"/>
    <property type="molecule type" value="Genomic_DNA"/>
</dbReference>
<accession>A0AAJ0FAM4</accession>
<organism evidence="3 4">
    <name type="scientific">Echria macrotheca</name>
    <dbReference type="NCBI Taxonomy" id="438768"/>
    <lineage>
        <taxon>Eukaryota</taxon>
        <taxon>Fungi</taxon>
        <taxon>Dikarya</taxon>
        <taxon>Ascomycota</taxon>
        <taxon>Pezizomycotina</taxon>
        <taxon>Sordariomycetes</taxon>
        <taxon>Sordariomycetidae</taxon>
        <taxon>Sordariales</taxon>
        <taxon>Schizotheciaceae</taxon>
        <taxon>Echria</taxon>
    </lineage>
</organism>
<dbReference type="SMART" id="SM00066">
    <property type="entry name" value="GAL4"/>
    <property type="match status" value="1"/>
</dbReference>
<evidence type="ECO:0000313" key="4">
    <source>
        <dbReference type="Proteomes" id="UP001239445"/>
    </source>
</evidence>
<dbReference type="AlphaFoldDB" id="A0AAJ0FAM4"/>
<reference evidence="3" key="1">
    <citation type="submission" date="2023-06" db="EMBL/GenBank/DDBJ databases">
        <title>Genome-scale phylogeny and comparative genomics of the fungal order Sordariales.</title>
        <authorList>
            <consortium name="Lawrence Berkeley National Laboratory"/>
            <person name="Hensen N."/>
            <person name="Bonometti L."/>
            <person name="Westerberg I."/>
            <person name="Brannstrom I.O."/>
            <person name="Guillou S."/>
            <person name="Cros-Aarteil S."/>
            <person name="Calhoun S."/>
            <person name="Haridas S."/>
            <person name="Kuo A."/>
            <person name="Mondo S."/>
            <person name="Pangilinan J."/>
            <person name="Riley R."/>
            <person name="Labutti K."/>
            <person name="Andreopoulos B."/>
            <person name="Lipzen A."/>
            <person name="Chen C."/>
            <person name="Yanf M."/>
            <person name="Daum C."/>
            <person name="Ng V."/>
            <person name="Clum A."/>
            <person name="Steindorff A."/>
            <person name="Ohm R."/>
            <person name="Martin F."/>
            <person name="Silar P."/>
            <person name="Natvig D."/>
            <person name="Lalanne C."/>
            <person name="Gautier V."/>
            <person name="Ament-Velasquez S.L."/>
            <person name="Kruys A."/>
            <person name="Hutchinson M.I."/>
            <person name="Powell A.J."/>
            <person name="Barry K."/>
            <person name="Miller A.N."/>
            <person name="Grigoriev I.V."/>
            <person name="Debuchy R."/>
            <person name="Gladieux P."/>
            <person name="Thoren M.H."/>
            <person name="Johannesson H."/>
        </authorList>
    </citation>
    <scope>NUCLEOTIDE SEQUENCE</scope>
    <source>
        <strain evidence="3">PSN4</strain>
    </source>
</reference>